<evidence type="ECO:0000313" key="2">
    <source>
        <dbReference type="Proteomes" id="UP000617426"/>
    </source>
</evidence>
<organism evidence="1 2">
    <name type="scientific">Schaalia hyovaginalis</name>
    <dbReference type="NCBI Taxonomy" id="29316"/>
    <lineage>
        <taxon>Bacteria</taxon>
        <taxon>Bacillati</taxon>
        <taxon>Actinomycetota</taxon>
        <taxon>Actinomycetes</taxon>
        <taxon>Actinomycetales</taxon>
        <taxon>Actinomycetaceae</taxon>
        <taxon>Schaalia</taxon>
    </lineage>
</organism>
<evidence type="ECO:0000313" key="1">
    <source>
        <dbReference type="EMBL" id="MBB6334988.1"/>
    </source>
</evidence>
<dbReference type="Proteomes" id="UP000617426">
    <property type="component" value="Unassembled WGS sequence"/>
</dbReference>
<keyword evidence="2" id="KW-1185">Reference proteome</keyword>
<reference evidence="1" key="1">
    <citation type="submission" date="2020-08" db="EMBL/GenBank/DDBJ databases">
        <title>Sequencing the genomes of 1000 actinobacteria strains.</title>
        <authorList>
            <person name="Klenk H.-P."/>
        </authorList>
    </citation>
    <scope>NUCLEOTIDE SEQUENCE</scope>
    <source>
        <strain evidence="1">DSM 10695</strain>
    </source>
</reference>
<name>A0A923IY07_9ACTO</name>
<dbReference type="AlphaFoldDB" id="A0A923IY07"/>
<accession>A0A923IY07</accession>
<protein>
    <submittedName>
        <fullName evidence="1">Uncharacterized protein</fullName>
    </submittedName>
</protein>
<dbReference type="RefSeq" id="WP_184453106.1">
    <property type="nucleotide sequence ID" value="NZ_JACHMK010000001.1"/>
</dbReference>
<proteinExistence type="predicted"/>
<dbReference type="EMBL" id="JACHMK010000001">
    <property type="protein sequence ID" value="MBB6334988.1"/>
    <property type="molecule type" value="Genomic_DNA"/>
</dbReference>
<gene>
    <name evidence="1" type="ORF">HD592_001553</name>
</gene>
<sequence length="78" mass="8311">MALLVYAVSLASRTVLMSAVFAPDLERFSRPLATALQFLVTELQALTQPMLATALVIGALVCHPILSTRVPADAEADE</sequence>
<comment type="caution">
    <text evidence="1">The sequence shown here is derived from an EMBL/GenBank/DDBJ whole genome shotgun (WGS) entry which is preliminary data.</text>
</comment>